<gene>
    <name evidence="1" type="ORF">GS597_19095</name>
</gene>
<protein>
    <submittedName>
        <fullName evidence="1">Uncharacterized protein</fullName>
    </submittedName>
</protein>
<proteinExistence type="predicted"/>
<dbReference type="RefSeq" id="WP_161827048.1">
    <property type="nucleotide sequence ID" value="NZ_WVIC01000058.1"/>
</dbReference>
<reference evidence="1" key="1">
    <citation type="submission" date="2019-12" db="EMBL/GenBank/DDBJ databases">
        <title>High-Quality draft genome sequences of three cyanobacteria isolated from the limestone walls of the Old Cathedral of Coimbra.</title>
        <authorList>
            <person name="Tiago I."/>
            <person name="Soares F."/>
            <person name="Portugal A."/>
        </authorList>
    </citation>
    <scope>NUCLEOTIDE SEQUENCE [LARGE SCALE GENOMIC DNA]</scope>
    <source>
        <strain evidence="1">C</strain>
    </source>
</reference>
<keyword evidence="2" id="KW-1185">Reference proteome</keyword>
<evidence type="ECO:0000313" key="1">
    <source>
        <dbReference type="EMBL" id="NCJ08576.1"/>
    </source>
</evidence>
<sequence length="141" mass="15657">MNAAEQAISPEAATKIAALVNLVKRQFPKTKVNLAPWTNDPETREWVDPHSIDLGFNLPVGQTLIQLRLHDQRLIGIEALCFGPFGNQRWRFSTVGSWQFGGATPPPPGFQEQLKQIFQDTFTLFNGLSSPNGSSDSHEPE</sequence>
<organism evidence="1 2">
    <name type="scientific">Petrachloros mirabilis ULC683</name>
    <dbReference type="NCBI Taxonomy" id="2781853"/>
    <lineage>
        <taxon>Bacteria</taxon>
        <taxon>Bacillati</taxon>
        <taxon>Cyanobacteriota</taxon>
        <taxon>Cyanophyceae</taxon>
        <taxon>Synechococcales</taxon>
        <taxon>Petrachlorosaceae</taxon>
        <taxon>Petrachloros</taxon>
        <taxon>Petrachloros mirabilis</taxon>
    </lineage>
</organism>
<dbReference type="EMBL" id="WVIC01000058">
    <property type="protein sequence ID" value="NCJ08576.1"/>
    <property type="molecule type" value="Genomic_DNA"/>
</dbReference>
<evidence type="ECO:0000313" key="2">
    <source>
        <dbReference type="Proteomes" id="UP000607397"/>
    </source>
</evidence>
<dbReference type="Proteomes" id="UP000607397">
    <property type="component" value="Unassembled WGS sequence"/>
</dbReference>
<accession>A0A8K2A2H3</accession>
<name>A0A8K2A2H3_9CYAN</name>
<comment type="caution">
    <text evidence="1">The sequence shown here is derived from an EMBL/GenBank/DDBJ whole genome shotgun (WGS) entry which is preliminary data.</text>
</comment>
<dbReference type="AlphaFoldDB" id="A0A8K2A2H3"/>